<dbReference type="GO" id="GO:0000166">
    <property type="term" value="F:nucleotide binding"/>
    <property type="evidence" value="ECO:0007669"/>
    <property type="project" value="InterPro"/>
</dbReference>
<dbReference type="AlphaFoldDB" id="A0A147EZ24"/>
<gene>
    <name evidence="4" type="ORF">NS220_05145</name>
</gene>
<comment type="caution">
    <text evidence="4">The sequence shown here is derived from an EMBL/GenBank/DDBJ whole genome shotgun (WGS) entry which is preliminary data.</text>
</comment>
<dbReference type="Pfam" id="PF01408">
    <property type="entry name" value="GFO_IDH_MocA"/>
    <property type="match status" value="1"/>
</dbReference>
<evidence type="ECO:0000259" key="3">
    <source>
        <dbReference type="Pfam" id="PF22725"/>
    </source>
</evidence>
<dbReference type="SUPFAM" id="SSF51735">
    <property type="entry name" value="NAD(P)-binding Rossmann-fold domains"/>
    <property type="match status" value="1"/>
</dbReference>
<name>A0A147EZ24_MICTE</name>
<protein>
    <submittedName>
        <fullName evidence="4">Uncharacterized protein</fullName>
    </submittedName>
</protein>
<dbReference type="PATRIC" id="fig|2033.6.peg.1956"/>
<dbReference type="PANTHER" id="PTHR43054:SF1">
    <property type="entry name" value="SCYLLO-INOSITOL 2-DEHYDROGENASE (NADP(+)) IOLU"/>
    <property type="match status" value="1"/>
</dbReference>
<dbReference type="SUPFAM" id="SSF55347">
    <property type="entry name" value="Glyceraldehyde-3-phosphate dehydrogenase-like, C-terminal domain"/>
    <property type="match status" value="1"/>
</dbReference>
<dbReference type="Gene3D" id="3.40.50.720">
    <property type="entry name" value="NAD(P)-binding Rossmann-like Domain"/>
    <property type="match status" value="1"/>
</dbReference>
<reference evidence="4 5" key="1">
    <citation type="journal article" date="2016" name="Front. Microbiol.">
        <title>Genomic Resource of Rice Seed Associated Bacteria.</title>
        <authorList>
            <person name="Midha S."/>
            <person name="Bansal K."/>
            <person name="Sharma S."/>
            <person name="Kumar N."/>
            <person name="Patil P.P."/>
            <person name="Chaudhry V."/>
            <person name="Patil P.B."/>
        </authorList>
    </citation>
    <scope>NUCLEOTIDE SEQUENCE [LARGE SCALE GENOMIC DNA]</scope>
    <source>
        <strain evidence="4 5">NS220</strain>
    </source>
</reference>
<dbReference type="PANTHER" id="PTHR43054">
    <property type="match status" value="1"/>
</dbReference>
<organism evidence="4 5">
    <name type="scientific">Microbacterium testaceum</name>
    <name type="common">Aureobacterium testaceum</name>
    <name type="synonym">Brevibacterium testaceum</name>
    <dbReference type="NCBI Taxonomy" id="2033"/>
    <lineage>
        <taxon>Bacteria</taxon>
        <taxon>Bacillati</taxon>
        <taxon>Actinomycetota</taxon>
        <taxon>Actinomycetes</taxon>
        <taxon>Micrococcales</taxon>
        <taxon>Microbacteriaceae</taxon>
        <taxon>Microbacterium</taxon>
    </lineage>
</organism>
<dbReference type="Pfam" id="PF22725">
    <property type="entry name" value="GFO_IDH_MocA_C3"/>
    <property type="match status" value="1"/>
</dbReference>
<dbReference type="Proteomes" id="UP000075025">
    <property type="component" value="Unassembled WGS sequence"/>
</dbReference>
<dbReference type="InterPro" id="IPR000683">
    <property type="entry name" value="Gfo/Idh/MocA-like_OxRdtase_N"/>
</dbReference>
<accession>A0A147EZ24</accession>
<evidence type="ECO:0000256" key="1">
    <source>
        <dbReference type="ARBA" id="ARBA00023027"/>
    </source>
</evidence>
<sequence length="318" mass="33694">MIRIGIVGTSSISERFAEAVGHVDGVEVSRVASRDAQRARAFAEKIGAPGTAVGLDELLAADDVDAVYLASPHSAHVAQARTALDAGIPVLVEKPATLTAPQWEELVERATARGVVLLEAMRSAYDPGLTAVADLLPRLGTVRRVSLRYEKRSARYDHVLAGEQTNIFDPALGGSALRDLGVYPLHALVQLFGAPRAVRGVRVGIASGTDGLGSALAVYDGFVADIAWSKITDTALSSEIQGEEAFLRIDAIDAPRFLELTLHGGDAEAIHVEAPENVMVGEVERLRDAIAGVDISADQERTTATLRLVDALLAEPLR</sequence>
<dbReference type="InterPro" id="IPR036291">
    <property type="entry name" value="NAD(P)-bd_dom_sf"/>
</dbReference>
<keyword evidence="1" id="KW-0520">NAD</keyword>
<evidence type="ECO:0000313" key="5">
    <source>
        <dbReference type="Proteomes" id="UP000075025"/>
    </source>
</evidence>
<feature type="domain" description="GFO/IDH/MocA-like oxidoreductase" evidence="3">
    <location>
        <begin position="138"/>
        <end position="246"/>
    </location>
</feature>
<evidence type="ECO:0000259" key="2">
    <source>
        <dbReference type="Pfam" id="PF01408"/>
    </source>
</evidence>
<dbReference type="EMBL" id="LDRT01000027">
    <property type="protein sequence ID" value="KTR95663.1"/>
    <property type="molecule type" value="Genomic_DNA"/>
</dbReference>
<dbReference type="RefSeq" id="WP_058623015.1">
    <property type="nucleotide sequence ID" value="NZ_LDRT01000027.1"/>
</dbReference>
<feature type="domain" description="Gfo/Idh/MocA-like oxidoreductase N-terminal" evidence="2">
    <location>
        <begin position="2"/>
        <end position="118"/>
    </location>
</feature>
<dbReference type="OrthoDB" id="9815825at2"/>
<evidence type="ECO:0000313" key="4">
    <source>
        <dbReference type="EMBL" id="KTR95663.1"/>
    </source>
</evidence>
<dbReference type="Gene3D" id="3.30.360.10">
    <property type="entry name" value="Dihydrodipicolinate Reductase, domain 2"/>
    <property type="match status" value="1"/>
</dbReference>
<proteinExistence type="predicted"/>
<dbReference type="InterPro" id="IPR055170">
    <property type="entry name" value="GFO_IDH_MocA-like_dom"/>
</dbReference>